<dbReference type="CDD" id="cd00144">
    <property type="entry name" value="MPP_PPP_family"/>
    <property type="match status" value="1"/>
</dbReference>
<protein>
    <submittedName>
        <fullName evidence="2">Serine/threonine protein phosphatase 1</fullName>
    </submittedName>
</protein>
<dbReference type="GO" id="GO:0008803">
    <property type="term" value="F:bis(5'-nucleosyl)-tetraphosphatase (symmetrical) activity"/>
    <property type="evidence" value="ECO:0007669"/>
    <property type="project" value="TreeGrafter"/>
</dbReference>
<organism evidence="2 3">
    <name type="scientific">Palleronia aestuarii</name>
    <dbReference type="NCBI Taxonomy" id="568105"/>
    <lineage>
        <taxon>Bacteria</taxon>
        <taxon>Pseudomonadati</taxon>
        <taxon>Pseudomonadota</taxon>
        <taxon>Alphaproteobacteria</taxon>
        <taxon>Rhodobacterales</taxon>
        <taxon>Roseobacteraceae</taxon>
        <taxon>Palleronia</taxon>
    </lineage>
</organism>
<dbReference type="InterPro" id="IPR050126">
    <property type="entry name" value="Ap4A_hydrolase"/>
</dbReference>
<dbReference type="Gene3D" id="3.60.21.10">
    <property type="match status" value="1"/>
</dbReference>
<dbReference type="OrthoDB" id="9807890at2"/>
<evidence type="ECO:0000313" key="2">
    <source>
        <dbReference type="EMBL" id="PZX12823.1"/>
    </source>
</evidence>
<dbReference type="Pfam" id="PF00149">
    <property type="entry name" value="Metallophos"/>
    <property type="match status" value="1"/>
</dbReference>
<dbReference type="Proteomes" id="UP000248916">
    <property type="component" value="Unassembled WGS sequence"/>
</dbReference>
<proteinExistence type="predicted"/>
<feature type="domain" description="Calcineurin-like phosphoesterase" evidence="1">
    <location>
        <begin position="29"/>
        <end position="235"/>
    </location>
</feature>
<dbReference type="GO" id="GO:0005737">
    <property type="term" value="C:cytoplasm"/>
    <property type="evidence" value="ECO:0007669"/>
    <property type="project" value="TreeGrafter"/>
</dbReference>
<reference evidence="2 3" key="1">
    <citation type="submission" date="2018-06" db="EMBL/GenBank/DDBJ databases">
        <title>Genomic Encyclopedia of Archaeal and Bacterial Type Strains, Phase II (KMG-II): from individual species to whole genera.</title>
        <authorList>
            <person name="Goeker M."/>
        </authorList>
    </citation>
    <scope>NUCLEOTIDE SEQUENCE [LARGE SCALE GENOMIC DNA]</scope>
    <source>
        <strain evidence="2 3">DSM 22009</strain>
    </source>
</reference>
<dbReference type="AlphaFoldDB" id="A0A2W7MZ03"/>
<comment type="caution">
    <text evidence="2">The sequence shown here is derived from an EMBL/GenBank/DDBJ whole genome shotgun (WGS) entry which is preliminary data.</text>
</comment>
<dbReference type="InterPro" id="IPR004843">
    <property type="entry name" value="Calcineurin-like_PHP"/>
</dbReference>
<dbReference type="GO" id="GO:0016791">
    <property type="term" value="F:phosphatase activity"/>
    <property type="evidence" value="ECO:0007669"/>
    <property type="project" value="TreeGrafter"/>
</dbReference>
<keyword evidence="3" id="KW-1185">Reference proteome</keyword>
<dbReference type="EMBL" id="QKZL01000022">
    <property type="protein sequence ID" value="PZX12823.1"/>
    <property type="molecule type" value="Genomic_DNA"/>
</dbReference>
<dbReference type="InterPro" id="IPR029052">
    <property type="entry name" value="Metallo-depent_PP-like"/>
</dbReference>
<evidence type="ECO:0000313" key="3">
    <source>
        <dbReference type="Proteomes" id="UP000248916"/>
    </source>
</evidence>
<sequence>MDITFSIAAMHVSLPPRVMPGSVPDGTEVFAVGDIHGRADLLSACLDEIAETEREPGTERVIVLLGDLIDRGPDSLRAIRLALDTDALTRADRFVLLPGNHELMLLDVLDGVDPALWIGNGGATLMDEIEGEWRRRPWSDSLRLLNDRLPDGFADMVRAAPSNTRIGDFVFVHAGLDPEVDDAVHLDRRRPVDDRHWAWIRHEFLTWQGGWDVESETGARAVGRTIVVHGHTPALRGRLTGNPGELAPLDGVDTHCAVCLDAGAAYRPQVGWARFWRDGETTLMQIHATYDAQLDAGWLP</sequence>
<gene>
    <name evidence="2" type="ORF">LX81_03530</name>
</gene>
<name>A0A2W7MZ03_9RHOB</name>
<dbReference type="PANTHER" id="PTHR42850:SF4">
    <property type="entry name" value="ZINC-DEPENDENT ENDOPOLYPHOSPHATASE"/>
    <property type="match status" value="1"/>
</dbReference>
<evidence type="ECO:0000259" key="1">
    <source>
        <dbReference type="Pfam" id="PF00149"/>
    </source>
</evidence>
<dbReference type="GO" id="GO:0110154">
    <property type="term" value="P:RNA decapping"/>
    <property type="evidence" value="ECO:0007669"/>
    <property type="project" value="TreeGrafter"/>
</dbReference>
<dbReference type="SUPFAM" id="SSF56300">
    <property type="entry name" value="Metallo-dependent phosphatases"/>
    <property type="match status" value="1"/>
</dbReference>
<accession>A0A2W7MZ03</accession>
<dbReference type="PANTHER" id="PTHR42850">
    <property type="entry name" value="METALLOPHOSPHOESTERASE"/>
    <property type="match status" value="1"/>
</dbReference>